<protein>
    <submittedName>
        <fullName evidence="7">Monooxygenase</fullName>
    </submittedName>
</protein>
<keyword evidence="2" id="KW-0285">Flavoprotein</keyword>
<gene>
    <name evidence="7" type="ORF">ANOM_003077</name>
</gene>
<evidence type="ECO:0000313" key="7">
    <source>
        <dbReference type="EMBL" id="KNG88239.1"/>
    </source>
</evidence>
<comment type="cofactor">
    <cofactor evidence="1">
        <name>FAD</name>
        <dbReference type="ChEBI" id="CHEBI:57692"/>
    </cofactor>
</comment>
<dbReference type="Gene3D" id="3.50.50.60">
    <property type="entry name" value="FAD/NAD(P)-binding domain"/>
    <property type="match status" value="3"/>
</dbReference>
<keyword evidence="6 7" id="KW-0503">Monooxygenase</keyword>
<keyword evidence="3" id="KW-0274">FAD</keyword>
<dbReference type="GO" id="GO:0050660">
    <property type="term" value="F:flavin adenine dinucleotide binding"/>
    <property type="evidence" value="ECO:0007669"/>
    <property type="project" value="InterPro"/>
</dbReference>
<dbReference type="Proteomes" id="UP000037505">
    <property type="component" value="Unassembled WGS sequence"/>
</dbReference>
<dbReference type="PANTHER" id="PTHR43872:SF1">
    <property type="entry name" value="MONOOXYGENASE, PUTATIVE (AFU_ORTHOLOGUE AFUA_8G02570)-RELATED"/>
    <property type="match status" value="1"/>
</dbReference>
<evidence type="ECO:0000256" key="6">
    <source>
        <dbReference type="ARBA" id="ARBA00023033"/>
    </source>
</evidence>
<evidence type="ECO:0000256" key="1">
    <source>
        <dbReference type="ARBA" id="ARBA00001974"/>
    </source>
</evidence>
<dbReference type="GO" id="GO:0050661">
    <property type="term" value="F:NADP binding"/>
    <property type="evidence" value="ECO:0007669"/>
    <property type="project" value="InterPro"/>
</dbReference>
<dbReference type="OrthoDB" id="66881at2759"/>
<evidence type="ECO:0000313" key="8">
    <source>
        <dbReference type="Proteomes" id="UP000037505"/>
    </source>
</evidence>
<dbReference type="InterPro" id="IPR051820">
    <property type="entry name" value="FAD-binding_MO"/>
</dbReference>
<evidence type="ECO:0000256" key="5">
    <source>
        <dbReference type="ARBA" id="ARBA00023002"/>
    </source>
</evidence>
<dbReference type="AlphaFoldDB" id="A0A0L1J916"/>
<dbReference type="Pfam" id="PF00743">
    <property type="entry name" value="FMO-like"/>
    <property type="match status" value="1"/>
</dbReference>
<dbReference type="GeneID" id="26804881"/>
<evidence type="ECO:0000256" key="4">
    <source>
        <dbReference type="ARBA" id="ARBA00022857"/>
    </source>
</evidence>
<dbReference type="RefSeq" id="XP_015409162.1">
    <property type="nucleotide sequence ID" value="XM_015548334.1"/>
</dbReference>
<dbReference type="EMBL" id="JNOM01000057">
    <property type="protein sequence ID" value="KNG88239.1"/>
    <property type="molecule type" value="Genomic_DNA"/>
</dbReference>
<dbReference type="SUPFAM" id="SSF51905">
    <property type="entry name" value="FAD/NAD(P)-binding domain"/>
    <property type="match status" value="2"/>
</dbReference>
<keyword evidence="8" id="KW-1185">Reference proteome</keyword>
<proteinExistence type="predicted"/>
<comment type="caution">
    <text evidence="7">The sequence shown here is derived from an EMBL/GenBank/DDBJ whole genome shotgun (WGS) entry which is preliminary data.</text>
</comment>
<name>A0A0L1J916_ASPN3</name>
<evidence type="ECO:0000256" key="2">
    <source>
        <dbReference type="ARBA" id="ARBA00022630"/>
    </source>
</evidence>
<reference evidence="7 8" key="1">
    <citation type="submission" date="2014-06" db="EMBL/GenBank/DDBJ databases">
        <title>The Genome of the Aflatoxigenic Filamentous Fungus Aspergillus nomius.</title>
        <authorList>
            <person name="Moore M.G."/>
            <person name="Shannon B.M."/>
            <person name="Brian M.M."/>
        </authorList>
    </citation>
    <scope>NUCLEOTIDE SEQUENCE [LARGE SCALE GENOMIC DNA]</scope>
    <source>
        <strain evidence="7 8">NRRL 13137</strain>
    </source>
</reference>
<dbReference type="GO" id="GO:0004499">
    <property type="term" value="F:N,N-dimethylaniline monooxygenase activity"/>
    <property type="evidence" value="ECO:0007669"/>
    <property type="project" value="InterPro"/>
</dbReference>
<dbReference type="PRINTS" id="PR00411">
    <property type="entry name" value="PNDRDTASEI"/>
</dbReference>
<dbReference type="InterPro" id="IPR036188">
    <property type="entry name" value="FAD/NAD-bd_sf"/>
</dbReference>
<dbReference type="PANTHER" id="PTHR43872">
    <property type="entry name" value="MONOOXYGENASE, PUTATIVE (AFU_ORTHOLOGUE AFUA_8G02570)-RELATED"/>
    <property type="match status" value="1"/>
</dbReference>
<accession>A0A0L1J916</accession>
<organism evidence="7 8">
    <name type="scientific">Aspergillus nomiae NRRL (strain ATCC 15546 / NRRL 13137 / CBS 260.88 / M93)</name>
    <dbReference type="NCBI Taxonomy" id="1509407"/>
    <lineage>
        <taxon>Eukaryota</taxon>
        <taxon>Fungi</taxon>
        <taxon>Dikarya</taxon>
        <taxon>Ascomycota</taxon>
        <taxon>Pezizomycotina</taxon>
        <taxon>Eurotiomycetes</taxon>
        <taxon>Eurotiomycetidae</taxon>
        <taxon>Eurotiales</taxon>
        <taxon>Aspergillaceae</taxon>
        <taxon>Aspergillus</taxon>
        <taxon>Aspergillus subgen. Circumdati</taxon>
    </lineage>
</organism>
<keyword evidence="5" id="KW-0560">Oxidoreductase</keyword>
<dbReference type="InterPro" id="IPR020946">
    <property type="entry name" value="Flavin_mOase-like"/>
</dbReference>
<dbReference type="FunFam" id="3.50.50.60:FF:000228">
    <property type="entry name" value="FAD-containing monooxygenase EthA"/>
    <property type="match status" value="1"/>
</dbReference>
<sequence>MDLSATLKNSVDMEPSFDVIIVGAGISGINAAYRLQSQNPKLRYAILEARNSLGGTWDLFKYPGIRSDSDLFTFGFSWHPWDQGNPIADGPSIVKYMNNAAEKHGVKKHILFEHRLLGADWSSAENTWSLSVEHEGQSKSFSARFIIFGTGYYDYHTPLQADIPGLDQFQGQIIHPQFWPEDLDYSDKKIVIIGSGATAVTLLPNLAQKAKHVTMLQRSPTYILSLPNRRRSWWSYILPVALDRKIQRLSWLLTSRFFFLFCQAFPTLSRFILRLSVLRQLPSHIPHDPHFRPRYNPWDQRLCVCPDGDFFKSLHTGRADVKTDTIREVTASGIVLNSGENHRAEVADCGRSSVTVDGIPHYVSEKYIWHGIMLQDVPNAAFVIGYTNASWTLGADATAQFICRLLQELEQRGVKAAVPRLSPATAKEMQPRRLLNLNSTYVTKAERDLPKAADRGPWLPRDNYLDDIKFAKKGRIDEDMEFLGEKKLQ</sequence>
<evidence type="ECO:0000256" key="3">
    <source>
        <dbReference type="ARBA" id="ARBA00022827"/>
    </source>
</evidence>
<keyword evidence="4" id="KW-0521">NADP</keyword>